<sequence>MSESRKRKIAFPMVARYNDVVRYFVEQGLKQTYIMQPPMTRHTLNLGVKYAPDMVCTPFKTILGSMIEALEAGADTLIMVFGYCRLGYYGELAETILRDLGYEFDYLNLAEYTTGKGKDYIKALRRLNPDARAVPLGKAGLDGLKMLESIDTIESLYYQNCGFETEKGQYKKAFDQFMEDMSVAQKASDIEEGYQKCRKAFQSIPVDKGPFPLKVGVLGEYFTVMDEFSNIDLEQTLADLGVEVHRWMNVSNRNVHYPGEKNLNARIREYCKYEMGPTSTANIWYAKDCAERGYDGLIHVKSAGCTPEIDIIPVLQRISQDYKIPILYLTYDSQDGSAGFQTRIEAFYDMIEMRKKVIH</sequence>
<dbReference type="RefSeq" id="WP_154572162.1">
    <property type="nucleotide sequence ID" value="NZ_JAXDSY010000001.1"/>
</dbReference>
<dbReference type="InterPro" id="IPR051805">
    <property type="entry name" value="Dehydratase_Activator_Redct"/>
</dbReference>
<dbReference type="InterPro" id="IPR010327">
    <property type="entry name" value="FldB/FldC_alpha/beta"/>
</dbReference>
<dbReference type="Gene3D" id="3.40.50.11900">
    <property type="match status" value="1"/>
</dbReference>
<name>A0A6A8M5R4_9FIRM</name>
<protein>
    <submittedName>
        <fullName evidence="1">Uncharacterized protein</fullName>
    </submittedName>
</protein>
<proteinExistence type="predicted"/>
<evidence type="ECO:0000313" key="1">
    <source>
        <dbReference type="EMBL" id="MST68682.1"/>
    </source>
</evidence>
<reference evidence="1" key="1">
    <citation type="submission" date="2019-09" db="EMBL/GenBank/DDBJ databases">
        <title>In-depth cultivation of the pig gut microbiome towards novel bacterial diversity and tailored functional studies.</title>
        <authorList>
            <person name="Wylensek D."/>
            <person name="Hitch T.C.A."/>
            <person name="Clavel T."/>
        </authorList>
    </citation>
    <scope>NUCLEOTIDE SEQUENCE</scope>
    <source>
        <strain evidence="1">RF-744-FAT-WT-3</strain>
    </source>
</reference>
<dbReference type="PANTHER" id="PTHR32329:SF2">
    <property type="entry name" value="BIFUNCTIONAL PROTEIN [INCLUDES 2-HYDROXYACYL-COA DEHYDRATASE (N-TER) AND ITS ACTIVATOR DOMAIN (C_TERM)"/>
    <property type="match status" value="1"/>
</dbReference>
<dbReference type="EMBL" id="VUNB01000003">
    <property type="protein sequence ID" value="MST68682.1"/>
    <property type="molecule type" value="Genomic_DNA"/>
</dbReference>
<organism evidence="1">
    <name type="scientific">Baileyella intestinalis</name>
    <dbReference type="NCBI Taxonomy" id="2606709"/>
    <lineage>
        <taxon>Bacteria</taxon>
        <taxon>Bacillati</taxon>
        <taxon>Bacillota</taxon>
        <taxon>Clostridia</taxon>
        <taxon>Peptostreptococcales</taxon>
        <taxon>Anaerovoracaceae</taxon>
        <taxon>Baileyella</taxon>
    </lineage>
</organism>
<accession>A0A6A8M5R4</accession>
<comment type="caution">
    <text evidence="1">The sequence shown here is derived from an EMBL/GenBank/DDBJ whole genome shotgun (WGS) entry which is preliminary data.</text>
</comment>
<dbReference type="Pfam" id="PF06050">
    <property type="entry name" value="HGD-D"/>
    <property type="match status" value="1"/>
</dbReference>
<dbReference type="PANTHER" id="PTHR32329">
    <property type="entry name" value="BIFUNCTIONAL PROTEIN [INCLUDES 2-HYDROXYACYL-COA DEHYDRATASE (N-TER) AND ITS ACTIVATOR DOMAIN (C_TERM)-RELATED"/>
    <property type="match status" value="1"/>
</dbReference>
<dbReference type="AlphaFoldDB" id="A0A6A8M5R4"/>
<gene>
    <name evidence="1" type="ORF">FYJ66_03640</name>
</gene>